<sequence length="452" mass="51865">MTNVDQGASKKQNASQLSGFEQEEEDAHVTLTPVLDTQKTGGPTQSFYVSSNFTSKLLNFDNQSLANNEIASLMDITAHHATAFLKSHQVSLNLLLHHLHSSILYHNKVTNLEKDILEMKQVKQYVKALSSIYAILDRYIDNKLREAINKEVNTQLSQILPQAISDVTTLVIEKNVTESLEVVVLTRSSSQPWSSYETTATLSEFELTKILIDKIEKNKSFDIADYKRELYDALVKPYNTDKDIFESYDRETKKGSQTRKLNHPEIQGQRKRSLQVSLKTPLNLNISLSESLPMQRSQVILLKTQACNKIKSSSHKRMIPTDKEVTKAGWFKKPKRPPSPDPDWSKRQQVNFRPPQTWISQFTCTEEPPTSFDELNDTSFDFSAFVMNRLKIPNLTKKFLLDRHSTCSKYRRKRLLRTDEPHKFSDGTLNDVRSALHDIAAGIRMEYLPMRK</sequence>
<dbReference type="AlphaFoldDB" id="A0A699GGW8"/>
<proteinExistence type="predicted"/>
<name>A0A699GGW8_TANCI</name>
<feature type="compositionally biased region" description="Polar residues" evidence="1">
    <location>
        <begin position="1"/>
        <end position="19"/>
    </location>
</feature>
<protein>
    <submittedName>
        <fullName evidence="2">Uncharacterized protein</fullName>
    </submittedName>
</protein>
<feature type="region of interest" description="Disordered" evidence="1">
    <location>
        <begin position="323"/>
        <end position="348"/>
    </location>
</feature>
<dbReference type="EMBL" id="BKCJ010000034">
    <property type="protein sequence ID" value="GEU28973.1"/>
    <property type="molecule type" value="Genomic_DNA"/>
</dbReference>
<accession>A0A699GGW8</accession>
<comment type="caution">
    <text evidence="2">The sequence shown here is derived from an EMBL/GenBank/DDBJ whole genome shotgun (WGS) entry which is preliminary data.</text>
</comment>
<reference evidence="2" key="1">
    <citation type="journal article" date="2019" name="Sci. Rep.">
        <title>Draft genome of Tanacetum cinerariifolium, the natural source of mosquito coil.</title>
        <authorList>
            <person name="Yamashiro T."/>
            <person name="Shiraishi A."/>
            <person name="Satake H."/>
            <person name="Nakayama K."/>
        </authorList>
    </citation>
    <scope>NUCLEOTIDE SEQUENCE</scope>
</reference>
<gene>
    <name evidence="2" type="ORF">Tci_000951</name>
</gene>
<feature type="region of interest" description="Disordered" evidence="1">
    <location>
        <begin position="249"/>
        <end position="273"/>
    </location>
</feature>
<evidence type="ECO:0000256" key="1">
    <source>
        <dbReference type="SAM" id="MobiDB-lite"/>
    </source>
</evidence>
<organism evidence="2">
    <name type="scientific">Tanacetum cinerariifolium</name>
    <name type="common">Dalmatian daisy</name>
    <name type="synonym">Chrysanthemum cinerariifolium</name>
    <dbReference type="NCBI Taxonomy" id="118510"/>
    <lineage>
        <taxon>Eukaryota</taxon>
        <taxon>Viridiplantae</taxon>
        <taxon>Streptophyta</taxon>
        <taxon>Embryophyta</taxon>
        <taxon>Tracheophyta</taxon>
        <taxon>Spermatophyta</taxon>
        <taxon>Magnoliopsida</taxon>
        <taxon>eudicotyledons</taxon>
        <taxon>Gunneridae</taxon>
        <taxon>Pentapetalae</taxon>
        <taxon>asterids</taxon>
        <taxon>campanulids</taxon>
        <taxon>Asterales</taxon>
        <taxon>Asteraceae</taxon>
        <taxon>Asteroideae</taxon>
        <taxon>Anthemideae</taxon>
        <taxon>Anthemidinae</taxon>
        <taxon>Tanacetum</taxon>
    </lineage>
</organism>
<feature type="region of interest" description="Disordered" evidence="1">
    <location>
        <begin position="1"/>
        <end position="23"/>
    </location>
</feature>
<evidence type="ECO:0000313" key="2">
    <source>
        <dbReference type="EMBL" id="GEU28973.1"/>
    </source>
</evidence>